<dbReference type="GO" id="GO:0046872">
    <property type="term" value="F:metal ion binding"/>
    <property type="evidence" value="ECO:0007669"/>
    <property type="project" value="UniProtKB-KW"/>
</dbReference>
<feature type="site" description="Catalytically relevant" evidence="6">
    <location>
        <position position="224"/>
    </location>
</feature>
<keyword evidence="3 7" id="KW-0129">CBS domain</keyword>
<dbReference type="SMART" id="SM00116">
    <property type="entry name" value="CBS"/>
    <property type="match status" value="1"/>
</dbReference>
<dbReference type="InterPro" id="IPR050986">
    <property type="entry name" value="GutQ/KpsF_isomerases"/>
</dbReference>
<dbReference type="PIRSF" id="PIRSF004692">
    <property type="entry name" value="KdsD_KpsF"/>
    <property type="match status" value="1"/>
</dbReference>
<evidence type="ECO:0000313" key="11">
    <source>
        <dbReference type="Proteomes" id="UP000182373"/>
    </source>
</evidence>
<comment type="similarity">
    <text evidence="1 4">Belongs to the SIS family. GutQ/KpsF subfamily.</text>
</comment>
<keyword evidence="5" id="KW-0862">Zinc</keyword>
<dbReference type="Gene3D" id="3.40.50.10490">
    <property type="entry name" value="Glucose-6-phosphate isomerase like protein, domain 1"/>
    <property type="match status" value="1"/>
</dbReference>
<dbReference type="SUPFAM" id="SSF54631">
    <property type="entry name" value="CBS-domain pair"/>
    <property type="match status" value="1"/>
</dbReference>
<evidence type="ECO:0000256" key="1">
    <source>
        <dbReference type="ARBA" id="ARBA00008165"/>
    </source>
</evidence>
<feature type="binding site" evidence="5">
    <location>
        <position position="113"/>
    </location>
    <ligand>
        <name>Zn(2+)</name>
        <dbReference type="ChEBI" id="CHEBI:29105"/>
    </ligand>
</feature>
<dbReference type="GO" id="GO:0005975">
    <property type="term" value="P:carbohydrate metabolic process"/>
    <property type="evidence" value="ECO:0007669"/>
    <property type="project" value="InterPro"/>
</dbReference>
<dbReference type="AlphaFoldDB" id="A0AAC9KD78"/>
<evidence type="ECO:0000256" key="5">
    <source>
        <dbReference type="PIRSR" id="PIRSR004692-2"/>
    </source>
</evidence>
<dbReference type="InterPro" id="IPR000644">
    <property type="entry name" value="CBS_dom"/>
</dbReference>
<feature type="site" description="Catalytically relevant" evidence="6">
    <location>
        <position position="183"/>
    </location>
</feature>
<feature type="site" description="Catalytically relevant" evidence="6">
    <location>
        <position position="142"/>
    </location>
</feature>
<evidence type="ECO:0000256" key="3">
    <source>
        <dbReference type="ARBA" id="ARBA00023122"/>
    </source>
</evidence>
<keyword evidence="5" id="KW-0479">Metal-binding</keyword>
<evidence type="ECO:0000256" key="6">
    <source>
        <dbReference type="PIRSR" id="PIRSR004692-3"/>
    </source>
</evidence>
<sequence>MPMPSWHEHDSGYEDRPVMTAQTVTMATESASKPVFSGTDKAGLVVARDVLLTEADALKVLADALDEQFLHAVAMIAASAGRVVVSGIGKSGHVGRKIAATLSSTGTPALFVHPAEASHGDLGMIVNGDIVLALSNSGETSELADLVAHTRRFGLPLIGVTGRSGSALARAADIVLLLPPVAEACPMGLAPTTSTTLQMALGDALAVALLKRRGFTARDFGAFHPGGRLGAQLRTVGDIMRSGDDMPLVPPDMRMDEAVLLISSKSLGCVGVVDQEGRLIGIVTDGDLRRHMAPDLWQRPVADIMTRDPRTIAPSVLAAEALHAMTGPNRNGPPNSSQTARPINALFVVDATHTPIGVIHIHDLLRAGVA</sequence>
<dbReference type="InterPro" id="IPR004800">
    <property type="entry name" value="KdsD/KpsF-type"/>
</dbReference>
<dbReference type="GO" id="GO:1901135">
    <property type="term" value="P:carbohydrate derivative metabolic process"/>
    <property type="evidence" value="ECO:0007669"/>
    <property type="project" value="InterPro"/>
</dbReference>
<dbReference type="SUPFAM" id="SSF53697">
    <property type="entry name" value="SIS domain"/>
    <property type="match status" value="1"/>
</dbReference>
<dbReference type="PROSITE" id="PS51371">
    <property type="entry name" value="CBS"/>
    <property type="match status" value="2"/>
</dbReference>
<keyword evidence="10" id="KW-0413">Isomerase</keyword>
<evidence type="ECO:0000259" key="9">
    <source>
        <dbReference type="PROSITE" id="PS51464"/>
    </source>
</evidence>
<evidence type="ECO:0000256" key="7">
    <source>
        <dbReference type="PROSITE-ProRule" id="PRU00703"/>
    </source>
</evidence>
<dbReference type="InterPro" id="IPR035474">
    <property type="entry name" value="SIS_Kpsf"/>
</dbReference>
<name>A0AAC9KD78_9PROT</name>
<dbReference type="InterPro" id="IPR046348">
    <property type="entry name" value="SIS_dom_sf"/>
</dbReference>
<keyword evidence="2" id="KW-0677">Repeat</keyword>
<dbReference type="NCBIfam" id="TIGR00393">
    <property type="entry name" value="kpsF"/>
    <property type="match status" value="1"/>
</dbReference>
<gene>
    <name evidence="10" type="ORF">GbCGDNIH9_0700</name>
</gene>
<dbReference type="FunFam" id="3.40.50.10490:FF:000011">
    <property type="entry name" value="Arabinose 5-phosphate isomerase"/>
    <property type="match status" value="1"/>
</dbReference>
<dbReference type="Proteomes" id="UP000182373">
    <property type="component" value="Chromosome"/>
</dbReference>
<evidence type="ECO:0000256" key="4">
    <source>
        <dbReference type="PIRNR" id="PIRNR004692"/>
    </source>
</evidence>
<dbReference type="EMBL" id="CP018191">
    <property type="protein sequence ID" value="APH53948.1"/>
    <property type="molecule type" value="Genomic_DNA"/>
</dbReference>
<proteinExistence type="inferred from homology"/>
<reference evidence="11" key="1">
    <citation type="submission" date="2016-11" db="EMBL/GenBank/DDBJ databases">
        <title>Comparative genomic and phenotypic analysis of Granulibacter bethesdensis clinical isolates from patients with chronic granulomatous disease.</title>
        <authorList>
            <person name="Zarember K.A."/>
            <person name="Porcella S.F."/>
            <person name="Chu J."/>
            <person name="Ding L."/>
            <person name="Dahlstrom E."/>
            <person name="Barbian K."/>
            <person name="Martens C."/>
            <person name="Sykora L."/>
            <person name="Kramer S."/>
            <person name="Pettinato A.M."/>
            <person name="Hong H."/>
            <person name="Wald G."/>
            <person name="Berg L.J."/>
            <person name="Rogge L.S."/>
            <person name="Greenberg D.E."/>
            <person name="Falcone E.L."/>
            <person name="Neves J.F."/>
            <person name="Simoes M.J."/>
            <person name="Casal M."/>
            <person name="Rodriguez-Lopez F.C."/>
            <person name="Zelazny A."/>
            <person name="Gallin J.I."/>
            <person name="Holland S.M."/>
        </authorList>
    </citation>
    <scope>NUCLEOTIDE SEQUENCE [LARGE SCALE GENOMIC DNA]</scope>
    <source>
        <strain evidence="11">NIH9.1</strain>
    </source>
</reference>
<dbReference type="PROSITE" id="PS51464">
    <property type="entry name" value="SIS"/>
    <property type="match status" value="1"/>
</dbReference>
<dbReference type="CDD" id="cd05014">
    <property type="entry name" value="SIS_Kpsf"/>
    <property type="match status" value="1"/>
</dbReference>
<feature type="domain" description="SIS" evidence="9">
    <location>
        <begin position="72"/>
        <end position="215"/>
    </location>
</feature>
<dbReference type="PANTHER" id="PTHR42745">
    <property type="match status" value="1"/>
</dbReference>
<feature type="domain" description="CBS" evidence="8">
    <location>
        <begin position="240"/>
        <end position="304"/>
    </location>
</feature>
<feature type="site" description="Catalytically relevant" evidence="6">
    <location>
        <position position="90"/>
    </location>
</feature>
<dbReference type="CDD" id="cd04604">
    <property type="entry name" value="CBS_pair_SIS_assoc"/>
    <property type="match status" value="1"/>
</dbReference>
<dbReference type="InterPro" id="IPR046342">
    <property type="entry name" value="CBS_dom_sf"/>
</dbReference>
<feature type="domain" description="CBS" evidence="8">
    <location>
        <begin position="305"/>
        <end position="370"/>
    </location>
</feature>
<organism evidence="10 11">
    <name type="scientific">Granulibacter bethesdensis</name>
    <dbReference type="NCBI Taxonomy" id="364410"/>
    <lineage>
        <taxon>Bacteria</taxon>
        <taxon>Pseudomonadati</taxon>
        <taxon>Pseudomonadota</taxon>
        <taxon>Alphaproteobacteria</taxon>
        <taxon>Acetobacterales</taxon>
        <taxon>Acetobacteraceae</taxon>
        <taxon>Granulibacter</taxon>
    </lineage>
</organism>
<protein>
    <submittedName>
        <fullName evidence="10">Arabinose-5-phosphate isomerase</fullName>
        <ecNumber evidence="10">5.3.1.13</ecNumber>
    </submittedName>
</protein>
<dbReference type="PANTHER" id="PTHR42745:SF1">
    <property type="entry name" value="ARABINOSE 5-PHOSPHATE ISOMERASE KDSD"/>
    <property type="match status" value="1"/>
</dbReference>
<dbReference type="Gene3D" id="3.10.580.10">
    <property type="entry name" value="CBS-domain"/>
    <property type="match status" value="1"/>
</dbReference>
<evidence type="ECO:0000259" key="8">
    <source>
        <dbReference type="PROSITE" id="PS51371"/>
    </source>
</evidence>
<dbReference type="GO" id="GO:0019146">
    <property type="term" value="F:arabinose-5-phosphate isomerase activity"/>
    <property type="evidence" value="ECO:0007669"/>
    <property type="project" value="UniProtKB-EC"/>
</dbReference>
<evidence type="ECO:0000313" key="10">
    <source>
        <dbReference type="EMBL" id="APH53948.1"/>
    </source>
</evidence>
<dbReference type="InterPro" id="IPR001347">
    <property type="entry name" value="SIS_dom"/>
</dbReference>
<dbReference type="Pfam" id="PF00571">
    <property type="entry name" value="CBS"/>
    <property type="match status" value="2"/>
</dbReference>
<dbReference type="Pfam" id="PF01380">
    <property type="entry name" value="SIS"/>
    <property type="match status" value="1"/>
</dbReference>
<dbReference type="GO" id="GO:0097367">
    <property type="term" value="F:carbohydrate derivative binding"/>
    <property type="evidence" value="ECO:0007669"/>
    <property type="project" value="InterPro"/>
</dbReference>
<accession>A0AAC9KD78</accession>
<evidence type="ECO:0000256" key="2">
    <source>
        <dbReference type="ARBA" id="ARBA00022737"/>
    </source>
</evidence>
<dbReference type="EC" id="5.3.1.13" evidence="10"/>